<protein>
    <submittedName>
        <fullName evidence="3">Uncharacterized protein</fullName>
    </submittedName>
</protein>
<evidence type="ECO:0000259" key="2">
    <source>
        <dbReference type="Pfam" id="PF25989"/>
    </source>
</evidence>
<evidence type="ECO:0000313" key="3">
    <source>
        <dbReference type="EMBL" id="VAW05221.1"/>
    </source>
</evidence>
<sequence>MKRKIQIAGAAATLLVAAGAASFFYGSNIGANADATDAEVTAAPSGPPPAPVAVAQAERRLLAPHSDTPGSVVATHDSLVAAATSGKIEWVAEIGAEVAEGDIIARIDPADARLTRDDNAAAVRRLTARANYLDSFYKRFLSLGEDAGESAASLDEMRSNRDEAMESVKQAQVALARAEIILTRTDVKAPFEGRVVSRQTQVGEFASPGVQLVRLVDTRRLEVSARAPANLVRNISPGDTIRIANGAETVSATVRAIVPVGDALSRMLELRLEIPETGWYIGSAVRVRLPAKTAKMVTAVPRDALVLRADRISVFAISEDNTARRVDVELGTAEGNYIEVIGDIDAGDDVVIRGGERLRDGQSVTIATNLDEPVA</sequence>
<dbReference type="InterPro" id="IPR058637">
    <property type="entry name" value="YknX-like_C"/>
</dbReference>
<dbReference type="Pfam" id="PF25989">
    <property type="entry name" value="YknX_C"/>
    <property type="match status" value="1"/>
</dbReference>
<dbReference type="AlphaFoldDB" id="A0A3B0SG25"/>
<feature type="domain" description="Multidrug resistance protein MdtA-like barrel-sandwich hybrid" evidence="1">
    <location>
        <begin position="91"/>
        <end position="216"/>
    </location>
</feature>
<dbReference type="Gene3D" id="2.40.420.20">
    <property type="match status" value="1"/>
</dbReference>
<dbReference type="Gene3D" id="2.40.30.170">
    <property type="match status" value="1"/>
</dbReference>
<dbReference type="PANTHER" id="PTHR30469:SF15">
    <property type="entry name" value="HLYD FAMILY OF SECRETION PROTEINS"/>
    <property type="match status" value="1"/>
</dbReference>
<dbReference type="InterPro" id="IPR006143">
    <property type="entry name" value="RND_pump_MFP"/>
</dbReference>
<organism evidence="3">
    <name type="scientific">hydrothermal vent metagenome</name>
    <dbReference type="NCBI Taxonomy" id="652676"/>
    <lineage>
        <taxon>unclassified sequences</taxon>
        <taxon>metagenomes</taxon>
        <taxon>ecological metagenomes</taxon>
    </lineage>
</organism>
<name>A0A3B0SG25_9ZZZZ</name>
<dbReference type="GO" id="GO:1990281">
    <property type="term" value="C:efflux pump complex"/>
    <property type="evidence" value="ECO:0007669"/>
    <property type="project" value="TreeGrafter"/>
</dbReference>
<accession>A0A3B0SG25</accession>
<reference evidence="3" key="1">
    <citation type="submission" date="2018-06" db="EMBL/GenBank/DDBJ databases">
        <authorList>
            <person name="Zhirakovskaya E."/>
        </authorList>
    </citation>
    <scope>NUCLEOTIDE SEQUENCE</scope>
</reference>
<dbReference type="PANTHER" id="PTHR30469">
    <property type="entry name" value="MULTIDRUG RESISTANCE PROTEIN MDTA"/>
    <property type="match status" value="1"/>
</dbReference>
<dbReference type="Gene3D" id="2.40.50.100">
    <property type="match status" value="1"/>
</dbReference>
<dbReference type="NCBIfam" id="TIGR01730">
    <property type="entry name" value="RND_mfp"/>
    <property type="match status" value="1"/>
</dbReference>
<dbReference type="InterPro" id="IPR058625">
    <property type="entry name" value="MdtA-like_BSH"/>
</dbReference>
<dbReference type="EMBL" id="UOEH01000463">
    <property type="protein sequence ID" value="VAW05221.1"/>
    <property type="molecule type" value="Genomic_DNA"/>
</dbReference>
<dbReference type="Pfam" id="PF25917">
    <property type="entry name" value="BSH_RND"/>
    <property type="match status" value="1"/>
</dbReference>
<dbReference type="Gene3D" id="1.10.287.470">
    <property type="entry name" value="Helix hairpin bin"/>
    <property type="match status" value="1"/>
</dbReference>
<proteinExistence type="predicted"/>
<dbReference type="SUPFAM" id="SSF111369">
    <property type="entry name" value="HlyD-like secretion proteins"/>
    <property type="match status" value="1"/>
</dbReference>
<feature type="domain" description="YknX-like C-terminal permuted SH3-like" evidence="2">
    <location>
        <begin position="298"/>
        <end position="366"/>
    </location>
</feature>
<evidence type="ECO:0000259" key="1">
    <source>
        <dbReference type="Pfam" id="PF25917"/>
    </source>
</evidence>
<gene>
    <name evidence="3" type="ORF">MNBD_ALPHA05-1722</name>
</gene>
<dbReference type="GO" id="GO:0015562">
    <property type="term" value="F:efflux transmembrane transporter activity"/>
    <property type="evidence" value="ECO:0007669"/>
    <property type="project" value="TreeGrafter"/>
</dbReference>